<dbReference type="InterPro" id="IPR009057">
    <property type="entry name" value="Homeodomain-like_sf"/>
</dbReference>
<evidence type="ECO:0000256" key="2">
    <source>
        <dbReference type="ARBA" id="ARBA00023125"/>
    </source>
</evidence>
<protein>
    <submittedName>
        <fullName evidence="5">AraC-like DNA-binding protein</fullName>
    </submittedName>
</protein>
<dbReference type="PRINTS" id="PR00032">
    <property type="entry name" value="HTHARAC"/>
</dbReference>
<dbReference type="Pfam" id="PF12833">
    <property type="entry name" value="HTH_18"/>
    <property type="match status" value="1"/>
</dbReference>
<dbReference type="RefSeq" id="WP_307688912.1">
    <property type="nucleotide sequence ID" value="NZ_JAUSRO010000004.1"/>
</dbReference>
<dbReference type="SMART" id="SM00342">
    <property type="entry name" value="HTH_ARAC"/>
    <property type="match status" value="1"/>
</dbReference>
<dbReference type="EMBL" id="JAUSRO010000004">
    <property type="protein sequence ID" value="MDP9899088.1"/>
    <property type="molecule type" value="Genomic_DNA"/>
</dbReference>
<keyword evidence="2" id="KW-0238">DNA-binding</keyword>
<sequence>MTQPQFLAPLHPAEPAAPRLVARKPAAERPPAQPLSVHIGHCRSVLAYLRQQGVDPASLFAASVLQRIEQGDTVAAFPLEDFHALLDAAQTRLADPGLALKASEFVQIWEGGALGFTLMTSPSISEVGTLLVRFQRLFHNVYRVKSTVDERHFALRLLPTGETASARLAHLLMGAWAWRARWLTGEPGLRFDVSFEGPPLADAAAYERSFGGHISFHSPVTEMQGAADYLALPVRQHDPGVNGMLRNQVETELERLNGESAGLLVKLRRRLRDRLGNEALTLDALAADLDMAPRTLQGRLEDLGLTYRALLDGVRDTKAKQYLAEPQRSLTDIALALGFANQSAFQHAFKRWSGLSPGQWRRQHLGR</sequence>
<name>A0ABT9S5G8_9BURK</name>
<evidence type="ECO:0000313" key="5">
    <source>
        <dbReference type="EMBL" id="MDP9899088.1"/>
    </source>
</evidence>
<dbReference type="PANTHER" id="PTHR47894">
    <property type="entry name" value="HTH-TYPE TRANSCRIPTIONAL REGULATOR GADX"/>
    <property type="match status" value="1"/>
</dbReference>
<dbReference type="Pfam" id="PF12625">
    <property type="entry name" value="Arabinose_bd"/>
    <property type="match status" value="1"/>
</dbReference>
<feature type="domain" description="HTH araC/xylS-type" evidence="4">
    <location>
        <begin position="265"/>
        <end position="363"/>
    </location>
</feature>
<dbReference type="PROSITE" id="PS01124">
    <property type="entry name" value="HTH_ARAC_FAMILY_2"/>
    <property type="match status" value="1"/>
</dbReference>
<evidence type="ECO:0000256" key="1">
    <source>
        <dbReference type="ARBA" id="ARBA00023015"/>
    </source>
</evidence>
<dbReference type="SUPFAM" id="SSF46689">
    <property type="entry name" value="Homeodomain-like"/>
    <property type="match status" value="1"/>
</dbReference>
<gene>
    <name evidence="5" type="ORF">J2W36_001333</name>
</gene>
<keyword evidence="6" id="KW-1185">Reference proteome</keyword>
<dbReference type="Gene3D" id="1.10.10.60">
    <property type="entry name" value="Homeodomain-like"/>
    <property type="match status" value="1"/>
</dbReference>
<evidence type="ECO:0000259" key="4">
    <source>
        <dbReference type="PROSITE" id="PS01124"/>
    </source>
</evidence>
<dbReference type="PANTHER" id="PTHR47894:SF1">
    <property type="entry name" value="HTH-TYPE TRANSCRIPTIONAL REGULATOR VQSM"/>
    <property type="match status" value="1"/>
</dbReference>
<proteinExistence type="predicted"/>
<dbReference type="InterPro" id="IPR020449">
    <property type="entry name" value="Tscrpt_reg_AraC-type_HTH"/>
</dbReference>
<dbReference type="InterPro" id="IPR032687">
    <property type="entry name" value="AraC-type_N"/>
</dbReference>
<accession>A0ABT9S5G8</accession>
<dbReference type="InterPro" id="IPR018060">
    <property type="entry name" value="HTH_AraC"/>
</dbReference>
<keyword evidence="1" id="KW-0805">Transcription regulation</keyword>
<comment type="caution">
    <text evidence="5">The sequence shown here is derived from an EMBL/GenBank/DDBJ whole genome shotgun (WGS) entry which is preliminary data.</text>
</comment>
<evidence type="ECO:0000256" key="3">
    <source>
        <dbReference type="ARBA" id="ARBA00023163"/>
    </source>
</evidence>
<evidence type="ECO:0000313" key="6">
    <source>
        <dbReference type="Proteomes" id="UP001226867"/>
    </source>
</evidence>
<keyword evidence="3" id="KW-0804">Transcription</keyword>
<organism evidence="5 6">
    <name type="scientific">Variovorax ginsengisoli</name>
    <dbReference type="NCBI Taxonomy" id="363844"/>
    <lineage>
        <taxon>Bacteria</taxon>
        <taxon>Pseudomonadati</taxon>
        <taxon>Pseudomonadota</taxon>
        <taxon>Betaproteobacteria</taxon>
        <taxon>Burkholderiales</taxon>
        <taxon>Comamonadaceae</taxon>
        <taxon>Variovorax</taxon>
    </lineage>
</organism>
<dbReference type="Proteomes" id="UP001226867">
    <property type="component" value="Unassembled WGS sequence"/>
</dbReference>
<reference evidence="5 6" key="1">
    <citation type="submission" date="2023-07" db="EMBL/GenBank/DDBJ databases">
        <title>Sorghum-associated microbial communities from plants grown in Nebraska, USA.</title>
        <authorList>
            <person name="Schachtman D."/>
        </authorList>
    </citation>
    <scope>NUCLEOTIDE SEQUENCE [LARGE SCALE GENOMIC DNA]</scope>
    <source>
        <strain evidence="5 6">DS1607</strain>
    </source>
</reference>